<evidence type="ECO:0000313" key="2">
    <source>
        <dbReference type="Proteomes" id="UP000703269"/>
    </source>
</evidence>
<evidence type="ECO:0000313" key="1">
    <source>
        <dbReference type="EMBL" id="GJE84645.1"/>
    </source>
</evidence>
<name>A0A9P3FYS0_9APHY</name>
<reference evidence="1 2" key="1">
    <citation type="submission" date="2021-08" db="EMBL/GenBank/DDBJ databases">
        <title>Draft Genome Sequence of Phanerochaete sordida strain YK-624.</title>
        <authorList>
            <person name="Mori T."/>
            <person name="Dohra H."/>
            <person name="Suzuki T."/>
            <person name="Kawagishi H."/>
            <person name="Hirai H."/>
        </authorList>
    </citation>
    <scope>NUCLEOTIDE SEQUENCE [LARGE SCALE GENOMIC DNA]</scope>
    <source>
        <strain evidence="1 2">YK-624</strain>
    </source>
</reference>
<organism evidence="1 2">
    <name type="scientific">Phanerochaete sordida</name>
    <dbReference type="NCBI Taxonomy" id="48140"/>
    <lineage>
        <taxon>Eukaryota</taxon>
        <taxon>Fungi</taxon>
        <taxon>Dikarya</taxon>
        <taxon>Basidiomycota</taxon>
        <taxon>Agaricomycotina</taxon>
        <taxon>Agaricomycetes</taxon>
        <taxon>Polyporales</taxon>
        <taxon>Phanerochaetaceae</taxon>
        <taxon>Phanerochaete</taxon>
    </lineage>
</organism>
<dbReference type="Proteomes" id="UP000703269">
    <property type="component" value="Unassembled WGS sequence"/>
</dbReference>
<sequence length="88" mass="9650">MALSIFRTALSALVIIMNQTNFHIGFSPRGASHARRTRLGKLRWGASRRSCRSSALHGNPYVWPGCSADFQMNDPAFASEASTVVPRS</sequence>
<dbReference type="AlphaFoldDB" id="A0A9P3FYS0"/>
<protein>
    <submittedName>
        <fullName evidence="1">Uncharacterized protein</fullName>
    </submittedName>
</protein>
<proteinExistence type="predicted"/>
<comment type="caution">
    <text evidence="1">The sequence shown here is derived from an EMBL/GenBank/DDBJ whole genome shotgun (WGS) entry which is preliminary data.</text>
</comment>
<gene>
    <name evidence="1" type="ORF">PsYK624_007210</name>
</gene>
<keyword evidence="2" id="KW-1185">Reference proteome</keyword>
<dbReference type="EMBL" id="BPQB01000001">
    <property type="protein sequence ID" value="GJE84645.1"/>
    <property type="molecule type" value="Genomic_DNA"/>
</dbReference>
<accession>A0A9P3FYS0</accession>